<organism evidence="4">
    <name type="scientific">Indivirus ILV1</name>
    <dbReference type="NCBI Taxonomy" id="1977633"/>
    <lineage>
        <taxon>Viruses</taxon>
        <taxon>Varidnaviria</taxon>
        <taxon>Bamfordvirae</taxon>
        <taxon>Nucleocytoviricota</taxon>
        <taxon>Megaviricetes</taxon>
        <taxon>Imitervirales</taxon>
        <taxon>Mimiviridae</taxon>
        <taxon>Klosneuvirinae</taxon>
        <taxon>Indivirus</taxon>
    </lineage>
</organism>
<keyword evidence="2" id="KW-0472">Membrane</keyword>
<evidence type="ECO:0000259" key="3">
    <source>
        <dbReference type="PROSITE" id="PS50076"/>
    </source>
</evidence>
<evidence type="ECO:0000313" key="4">
    <source>
        <dbReference type="EMBL" id="ARF09458.1"/>
    </source>
</evidence>
<dbReference type="PROSITE" id="PS50076">
    <property type="entry name" value="DNAJ_2"/>
    <property type="match status" value="1"/>
</dbReference>
<evidence type="ECO:0000256" key="2">
    <source>
        <dbReference type="SAM" id="Phobius"/>
    </source>
</evidence>
<evidence type="ECO:0000256" key="1">
    <source>
        <dbReference type="SAM" id="MobiDB-lite"/>
    </source>
</evidence>
<dbReference type="InterPro" id="IPR001623">
    <property type="entry name" value="DnaJ_domain"/>
</dbReference>
<keyword evidence="2" id="KW-1133">Transmembrane helix</keyword>
<feature type="transmembrane region" description="Helical" evidence="2">
    <location>
        <begin position="335"/>
        <end position="355"/>
    </location>
</feature>
<sequence>MYNKKYKLIFDTENNYAVITNGHQKLIMETMPITISDISYGQQLIKTQGTMIGGKSTKLPKYGQKVPDKYIGPKKNREEAYIVIDELADQSLYETTAIKRGEKKTLTGIDGTKRVNIPDRSIYKKVFKWGFRVVKVAAGAVAMVFSFGAAGDTLTDTCFLMVDVAFLAFNIGTILIVSTEEASATKWLKQIYYLEWKGNPSFVKTDMMVIFDEVEQNENASQLYGLICEKYLNVLDCFAAMFGSLISAMIPDDAGATRIIIEMIISEGMVFMDKLPFLALSWFYDHLPSAMRDVLKNQKNLSQFFLDVLNALKGLLPSENDTFWERSKKHLKRGALINVVAPIIPGLGPLVPVLMTGNIIVENPKIAKKVGKFIDDKISPHTDTYAALLLRVIPLVYATTLIFDRCTGSQESQQQPEPPKSPQSPQQVQSQPGGGKLKIKINEGMSIINEEKCDFQYGGMREAIRKNINLYNILEINKNATINEINNAYHQKINYYDPNKQDHSSLLIETAYNVLSNEKEKELYDAAMIVTNPDKLWPSSHKDFEKWHTKRQSQNFKSWPKSYEYFDEKIE</sequence>
<reference evidence="4" key="1">
    <citation type="journal article" date="2017" name="Science">
        <title>Giant viruses with an expanded complement of translation system components.</title>
        <authorList>
            <person name="Schulz F."/>
            <person name="Yutin N."/>
            <person name="Ivanova N.N."/>
            <person name="Ortega D.R."/>
            <person name="Lee T.K."/>
            <person name="Vierheilig J."/>
            <person name="Daims H."/>
            <person name="Horn M."/>
            <person name="Wagner M."/>
            <person name="Jensen G.J."/>
            <person name="Kyrpides N.C."/>
            <person name="Koonin E.V."/>
            <person name="Woyke T."/>
        </authorList>
    </citation>
    <scope>NUCLEOTIDE SEQUENCE</scope>
    <source>
        <strain evidence="4">ILV1</strain>
    </source>
</reference>
<dbReference type="EMBL" id="KY684085">
    <property type="protein sequence ID" value="ARF09458.1"/>
    <property type="molecule type" value="Genomic_DNA"/>
</dbReference>
<feature type="region of interest" description="Disordered" evidence="1">
    <location>
        <begin position="408"/>
        <end position="435"/>
    </location>
</feature>
<dbReference type="Gene3D" id="1.10.287.110">
    <property type="entry name" value="DnaJ domain"/>
    <property type="match status" value="1"/>
</dbReference>
<feature type="transmembrane region" description="Helical" evidence="2">
    <location>
        <begin position="159"/>
        <end position="179"/>
    </location>
</feature>
<dbReference type="Pfam" id="PF00226">
    <property type="entry name" value="DnaJ"/>
    <property type="match status" value="1"/>
</dbReference>
<feature type="domain" description="J" evidence="3">
    <location>
        <begin position="469"/>
        <end position="528"/>
    </location>
</feature>
<dbReference type="InterPro" id="IPR036869">
    <property type="entry name" value="J_dom_sf"/>
</dbReference>
<protein>
    <submittedName>
        <fullName evidence="4">DnaJ domain protein</fullName>
    </submittedName>
</protein>
<keyword evidence="2" id="KW-0812">Transmembrane</keyword>
<gene>
    <name evidence="4" type="ORF">Indivirus_1_81</name>
</gene>
<proteinExistence type="predicted"/>
<name>A0A1V0SCS3_9VIRU</name>
<feature type="transmembrane region" description="Helical" evidence="2">
    <location>
        <begin position="129"/>
        <end position="147"/>
    </location>
</feature>
<accession>A0A1V0SCS3</accession>
<dbReference type="SUPFAM" id="SSF46565">
    <property type="entry name" value="Chaperone J-domain"/>
    <property type="match status" value="1"/>
</dbReference>